<dbReference type="OrthoDB" id="10627563at2759"/>
<evidence type="ECO:0000256" key="1">
    <source>
        <dbReference type="SAM" id="MobiDB-lite"/>
    </source>
</evidence>
<reference evidence="2 3" key="1">
    <citation type="submission" date="2019-05" db="EMBL/GenBank/DDBJ databases">
        <title>Emergence of the Ug99 lineage of the wheat stem rust pathogen through somatic hybridization.</title>
        <authorList>
            <person name="Li F."/>
            <person name="Upadhyaya N.M."/>
            <person name="Sperschneider J."/>
            <person name="Matny O."/>
            <person name="Nguyen-Phuc H."/>
            <person name="Mago R."/>
            <person name="Raley C."/>
            <person name="Miller M.E."/>
            <person name="Silverstein K.A.T."/>
            <person name="Henningsen E."/>
            <person name="Hirsch C.D."/>
            <person name="Visser B."/>
            <person name="Pretorius Z.A."/>
            <person name="Steffenson B.J."/>
            <person name="Schwessinger B."/>
            <person name="Dodds P.N."/>
            <person name="Figueroa M."/>
        </authorList>
    </citation>
    <scope>NUCLEOTIDE SEQUENCE [LARGE SCALE GENOMIC DNA]</scope>
    <source>
        <strain evidence="2">21-0</strain>
    </source>
</reference>
<gene>
    <name evidence="2" type="ORF">PGT21_003317</name>
</gene>
<protein>
    <submittedName>
        <fullName evidence="2">Uncharacterized protein</fullName>
    </submittedName>
</protein>
<feature type="compositionally biased region" description="Basic residues" evidence="1">
    <location>
        <begin position="160"/>
        <end position="170"/>
    </location>
</feature>
<comment type="caution">
    <text evidence="2">The sequence shown here is derived from an EMBL/GenBank/DDBJ whole genome shotgun (WGS) entry which is preliminary data.</text>
</comment>
<proteinExistence type="predicted"/>
<dbReference type="EMBL" id="VSWC01000016">
    <property type="protein sequence ID" value="KAA1111535.1"/>
    <property type="molecule type" value="Genomic_DNA"/>
</dbReference>
<evidence type="ECO:0000313" key="3">
    <source>
        <dbReference type="Proteomes" id="UP000324748"/>
    </source>
</evidence>
<dbReference type="Proteomes" id="UP000324748">
    <property type="component" value="Unassembled WGS sequence"/>
</dbReference>
<feature type="region of interest" description="Disordered" evidence="1">
    <location>
        <begin position="127"/>
        <end position="201"/>
    </location>
</feature>
<keyword evidence="3" id="KW-1185">Reference proteome</keyword>
<dbReference type="AlphaFoldDB" id="A0A5B0QED6"/>
<accession>A0A5B0QED6</accession>
<name>A0A5B0QED6_PUCGR</name>
<evidence type="ECO:0000313" key="2">
    <source>
        <dbReference type="EMBL" id="KAA1111535.1"/>
    </source>
</evidence>
<sequence>MLGARRVQYDKSIQDGSELVIRTLWDAVMMAFKLLQLSGIVNQSITSSNYTTQTSTGFTIMQLEFQITIIFKSSVIMIGSLKSGPRFILSFFATSSSHFILNPHWALQPPFNVPHPVVLLQQVPPTTPQAIDSTQDPPPTTPQAIDSTKDPPPTTPPPHRFVKGPTHRRLPPPNYIKPKPLIPCSLGYTMDQSGSDPRPIS</sequence>
<organism evidence="2 3">
    <name type="scientific">Puccinia graminis f. sp. tritici</name>
    <dbReference type="NCBI Taxonomy" id="56615"/>
    <lineage>
        <taxon>Eukaryota</taxon>
        <taxon>Fungi</taxon>
        <taxon>Dikarya</taxon>
        <taxon>Basidiomycota</taxon>
        <taxon>Pucciniomycotina</taxon>
        <taxon>Pucciniomycetes</taxon>
        <taxon>Pucciniales</taxon>
        <taxon>Pucciniaceae</taxon>
        <taxon>Puccinia</taxon>
    </lineage>
</organism>
<feature type="compositionally biased region" description="Pro residues" evidence="1">
    <location>
        <begin position="150"/>
        <end position="159"/>
    </location>
</feature>